<evidence type="ECO:0000313" key="1">
    <source>
        <dbReference type="EMBL" id="CAX31930.1"/>
    </source>
</evidence>
<evidence type="ECO:0000313" key="2">
    <source>
        <dbReference type="Proteomes" id="UP000001423"/>
    </source>
</evidence>
<dbReference type="Proteomes" id="UP000001423">
    <property type="component" value="Chromosome"/>
</dbReference>
<name>B9ERQ2_PROMM</name>
<dbReference type="EMBL" id="BX548175">
    <property type="protein sequence ID" value="CAX31930.1"/>
    <property type="molecule type" value="Genomic_DNA"/>
</dbReference>
<accession>B9ERQ2</accession>
<sequence length="84" mass="9815">MQKTNKNTDFLEVVIRFDRQYRNTLDWIQIDDLDIDAANKSNSMDQQGCVDFFSLNQNWTVKPAEALQSMFRLDESQISTPPRA</sequence>
<dbReference type="RefSeq" id="WP_157859799.1">
    <property type="nucleotide sequence ID" value="NC_005071.1"/>
</dbReference>
<proteinExistence type="predicted"/>
<dbReference type="AlphaFoldDB" id="B9ERQ2"/>
<dbReference type="HOGENOM" id="CLU_2524849_0_0_3"/>
<protein>
    <submittedName>
        <fullName evidence="1">Uncharacterized protein</fullName>
    </submittedName>
</protein>
<organism evidence="1 2">
    <name type="scientific">Prochlorococcus marinus (strain MIT 9313)</name>
    <dbReference type="NCBI Taxonomy" id="74547"/>
    <lineage>
        <taxon>Bacteria</taxon>
        <taxon>Bacillati</taxon>
        <taxon>Cyanobacteriota</taxon>
        <taxon>Cyanophyceae</taxon>
        <taxon>Synechococcales</taxon>
        <taxon>Prochlorococcaceae</taxon>
        <taxon>Prochlorococcus</taxon>
    </lineage>
</organism>
<keyword evidence="2" id="KW-1185">Reference proteome</keyword>
<dbReference type="KEGG" id="pmt:PMT_2412"/>
<reference evidence="1 2" key="1">
    <citation type="journal article" date="2003" name="Nature">
        <title>Genome divergence in two Prochlorococcus ecotypes reflects oceanic niche differentiation.</title>
        <authorList>
            <person name="Rocap G."/>
            <person name="Larimer F.W."/>
            <person name="Lamerdin J.E."/>
            <person name="Malfatti S."/>
            <person name="Chain P."/>
            <person name="Ahlgren N.A."/>
            <person name="Arellano A."/>
            <person name="Coleman M."/>
            <person name="Hauser L."/>
            <person name="Hess W.R."/>
            <person name="Johnson Z.I."/>
            <person name="Land M.L."/>
            <person name="Lindell D."/>
            <person name="Post A.F."/>
            <person name="Regala W."/>
            <person name="Shah M."/>
            <person name="Shaw S.L."/>
            <person name="Steglich C."/>
            <person name="Sullivan M.B."/>
            <person name="Ting C.S."/>
            <person name="Tolonen A."/>
            <person name="Webb E.A."/>
            <person name="Zinser E.R."/>
            <person name="Chisholm S.W."/>
        </authorList>
    </citation>
    <scope>NUCLEOTIDE SEQUENCE [LARGE SCALE GENOMIC DNA]</scope>
    <source>
        <strain evidence="2">MIT 9313</strain>
    </source>
</reference>
<gene>
    <name evidence="1" type="ordered locus">PMT_2412</name>
</gene>